<evidence type="ECO:0000256" key="3">
    <source>
        <dbReference type="ARBA" id="ARBA00005189"/>
    </source>
</evidence>
<organism evidence="10 11">
    <name type="scientific">Papaver atlanticum</name>
    <dbReference type="NCBI Taxonomy" id="357466"/>
    <lineage>
        <taxon>Eukaryota</taxon>
        <taxon>Viridiplantae</taxon>
        <taxon>Streptophyta</taxon>
        <taxon>Embryophyta</taxon>
        <taxon>Tracheophyta</taxon>
        <taxon>Spermatophyta</taxon>
        <taxon>Magnoliopsida</taxon>
        <taxon>Ranunculales</taxon>
        <taxon>Papaveraceae</taxon>
        <taxon>Papaveroideae</taxon>
        <taxon>Papaver</taxon>
    </lineage>
</organism>
<evidence type="ECO:0000313" key="11">
    <source>
        <dbReference type="Proteomes" id="UP001202328"/>
    </source>
</evidence>
<reference evidence="10" key="1">
    <citation type="submission" date="2022-04" db="EMBL/GenBank/DDBJ databases">
        <title>A functionally conserved STORR gene fusion in Papaver species that diverged 16.8 million years ago.</title>
        <authorList>
            <person name="Catania T."/>
        </authorList>
    </citation>
    <scope>NUCLEOTIDE SEQUENCE</scope>
    <source>
        <strain evidence="10">S-188037</strain>
    </source>
</reference>
<keyword evidence="8" id="KW-0472">Membrane</keyword>
<evidence type="ECO:0000256" key="8">
    <source>
        <dbReference type="SAM" id="Phobius"/>
    </source>
</evidence>
<comment type="catalytic activity">
    <reaction evidence="1">
        <text>a 1-acyl-sn-glycero-3-phosphate + an acyl-CoA = a 1,2-diacyl-sn-glycero-3-phosphate + CoA</text>
        <dbReference type="Rhea" id="RHEA:19709"/>
        <dbReference type="ChEBI" id="CHEBI:57287"/>
        <dbReference type="ChEBI" id="CHEBI:57970"/>
        <dbReference type="ChEBI" id="CHEBI:58342"/>
        <dbReference type="ChEBI" id="CHEBI:58608"/>
        <dbReference type="EC" id="2.3.1.51"/>
    </reaction>
</comment>
<dbReference type="PANTHER" id="PTHR10983:SF74">
    <property type="entry name" value="1-ACYL-SN-GLYCEROL-3-PHOSPHATE ACYLTRANSFERASE 5-RELATED"/>
    <property type="match status" value="1"/>
</dbReference>
<dbReference type="Proteomes" id="UP001202328">
    <property type="component" value="Unassembled WGS sequence"/>
</dbReference>
<dbReference type="EMBL" id="JAJJMB010011896">
    <property type="protein sequence ID" value="KAI3895691.1"/>
    <property type="molecule type" value="Genomic_DNA"/>
</dbReference>
<proteinExistence type="inferred from homology"/>
<keyword evidence="7" id="KW-0012">Acyltransferase</keyword>
<accession>A0AAD4SD54</accession>
<feature type="transmembrane region" description="Helical" evidence="8">
    <location>
        <begin position="377"/>
        <end position="397"/>
    </location>
</feature>
<feature type="domain" description="Phospholipid/glycerol acyltransferase" evidence="9">
    <location>
        <begin position="159"/>
        <end position="281"/>
    </location>
</feature>
<dbReference type="Pfam" id="PF01553">
    <property type="entry name" value="Acyltransferase"/>
    <property type="match status" value="1"/>
</dbReference>
<dbReference type="Pfam" id="PF16076">
    <property type="entry name" value="Acyltransf_C"/>
    <property type="match status" value="1"/>
</dbReference>
<comment type="similarity">
    <text evidence="4">Belongs to the 1-acyl-sn-glycerol-3-phosphate acyltransferase family.</text>
</comment>
<evidence type="ECO:0000256" key="5">
    <source>
        <dbReference type="ARBA" id="ARBA00013211"/>
    </source>
</evidence>
<dbReference type="EC" id="2.3.1.51" evidence="5"/>
<protein>
    <recommendedName>
        <fullName evidence="5">1-acylglycerol-3-phosphate O-acyltransferase</fullName>
        <ecNumber evidence="5">2.3.1.51</ecNumber>
    </recommendedName>
</protein>
<keyword evidence="8" id="KW-0812">Transmembrane</keyword>
<dbReference type="GO" id="GO:0003841">
    <property type="term" value="F:1-acylglycerol-3-phosphate O-acyltransferase activity"/>
    <property type="evidence" value="ECO:0007669"/>
    <property type="project" value="UniProtKB-EC"/>
</dbReference>
<evidence type="ECO:0000259" key="9">
    <source>
        <dbReference type="SMART" id="SM00563"/>
    </source>
</evidence>
<feature type="transmembrane region" description="Helical" evidence="8">
    <location>
        <begin position="122"/>
        <end position="138"/>
    </location>
</feature>
<sequence length="441" mass="50155">IKKSSQSSLQTIICWFSKHPGTRIQHTVNCPLALSILANLSGNLELLLKKGLYNSFKQMEAHMSFKSNDGPPSHRQLTPIRVVRGLLCLLVLLLTAFMMLVCCSPFTAIVIRFFSIHYSRKATSFCFGAWLALWPFLFEKINKTKVIFSGEPVPPRERVLLIANHRTEVDWMYLWDLALRKGSLGYIKYVLKSSLMKLPVFGWSFHILDFISVERKWEIDASKMRQMLSTFTDPRDPMWLAVFPEGTDYTEQKCMRSQKYAAEKGLPVLKNVLLPKTKGFHACLDTLRSSLDAVYDVTIGYRHRCPTLMDNVYGVDPSEVHIHIRCIPLNKIPISEDETAAWLMNTFELKDHLLSDFKAKGHFPCQGTEGDLPTAKCLVNVIVVISLTSLGVFLLFTSVWFRAYVTLACACLSTVTYFNIRPSPVTGIVEEMFSRSNQSCE</sequence>
<comment type="pathway">
    <text evidence="3">Lipid metabolism.</text>
</comment>
<dbReference type="SMART" id="SM00563">
    <property type="entry name" value="PlsC"/>
    <property type="match status" value="1"/>
</dbReference>
<feature type="non-terminal residue" evidence="10">
    <location>
        <position position="441"/>
    </location>
</feature>
<keyword evidence="6" id="KW-0808">Transferase</keyword>
<dbReference type="GO" id="GO:0012505">
    <property type="term" value="C:endomembrane system"/>
    <property type="evidence" value="ECO:0007669"/>
    <property type="project" value="TreeGrafter"/>
</dbReference>
<evidence type="ECO:0000256" key="7">
    <source>
        <dbReference type="ARBA" id="ARBA00023315"/>
    </source>
</evidence>
<dbReference type="PANTHER" id="PTHR10983">
    <property type="entry name" value="1-ACYLGLYCEROL-3-PHOSPHATE ACYLTRANSFERASE-RELATED"/>
    <property type="match status" value="1"/>
</dbReference>
<dbReference type="CDD" id="cd07990">
    <property type="entry name" value="LPLAT_LCLAT1-like"/>
    <property type="match status" value="1"/>
</dbReference>
<evidence type="ECO:0000256" key="1">
    <source>
        <dbReference type="ARBA" id="ARBA00001141"/>
    </source>
</evidence>
<evidence type="ECO:0000256" key="4">
    <source>
        <dbReference type="ARBA" id="ARBA00008655"/>
    </source>
</evidence>
<dbReference type="SUPFAM" id="SSF69593">
    <property type="entry name" value="Glycerol-3-phosphate (1)-acyltransferase"/>
    <property type="match status" value="1"/>
</dbReference>
<gene>
    <name evidence="10" type="ORF">MKW98_025482</name>
</gene>
<feature type="transmembrane region" description="Helical" evidence="8">
    <location>
        <begin position="85"/>
        <end position="110"/>
    </location>
</feature>
<keyword evidence="11" id="KW-1185">Reference proteome</keyword>
<name>A0AAD4SD54_9MAGN</name>
<comment type="caution">
    <text evidence="10">The sequence shown here is derived from an EMBL/GenBank/DDBJ whole genome shotgun (WGS) entry which is preliminary data.</text>
</comment>
<evidence type="ECO:0000256" key="2">
    <source>
        <dbReference type="ARBA" id="ARBA00004728"/>
    </source>
</evidence>
<comment type="pathway">
    <text evidence="2">Phospholipid metabolism; CDP-diacylglycerol biosynthesis; CDP-diacylglycerol from sn-glycerol 3-phosphate: step 2/3.</text>
</comment>
<keyword evidence="8" id="KW-1133">Transmembrane helix</keyword>
<dbReference type="InterPro" id="IPR002123">
    <property type="entry name" value="Plipid/glycerol_acylTrfase"/>
</dbReference>
<dbReference type="AlphaFoldDB" id="A0AAD4SD54"/>
<evidence type="ECO:0000256" key="6">
    <source>
        <dbReference type="ARBA" id="ARBA00022679"/>
    </source>
</evidence>
<dbReference type="InterPro" id="IPR032098">
    <property type="entry name" value="Acyltransf_C"/>
</dbReference>
<evidence type="ECO:0000313" key="10">
    <source>
        <dbReference type="EMBL" id="KAI3895691.1"/>
    </source>
</evidence>